<gene>
    <name evidence="1" type="ORF">EMQ_0781</name>
</gene>
<keyword evidence="2" id="KW-1185">Reference proteome</keyword>
<protein>
    <submittedName>
        <fullName evidence="1">Uncharacterized protein</fullName>
    </submittedName>
</protein>
<dbReference type="RefSeq" id="WP_018308429.1">
    <property type="nucleotide sequence ID" value="NZ_AP023410.1"/>
</dbReference>
<accession>A0AB33I9I3</accession>
<dbReference type="Proteomes" id="UP000516424">
    <property type="component" value="Chromosome"/>
</dbReference>
<evidence type="ECO:0000313" key="2">
    <source>
        <dbReference type="Proteomes" id="UP000516424"/>
    </source>
</evidence>
<organism evidence="1 2">
    <name type="scientific">Acetobacter aceti NBRC 14818</name>
    <dbReference type="NCBI Taxonomy" id="887700"/>
    <lineage>
        <taxon>Bacteria</taxon>
        <taxon>Pseudomonadati</taxon>
        <taxon>Pseudomonadota</taxon>
        <taxon>Alphaproteobacteria</taxon>
        <taxon>Acetobacterales</taxon>
        <taxon>Acetobacteraceae</taxon>
        <taxon>Acetobacter</taxon>
        <taxon>Acetobacter subgen. Acetobacter</taxon>
    </lineage>
</organism>
<reference evidence="1 2" key="1">
    <citation type="journal article" date="2011" name="Microbiology">
        <title>Transcriptome response to different carbon sources in Acetobacter aceti.</title>
        <authorList>
            <person name="Sakurai K."/>
            <person name="Arai H."/>
            <person name="Ishii M."/>
            <person name="Igarashi Y."/>
        </authorList>
    </citation>
    <scope>NUCLEOTIDE SEQUENCE [LARGE SCALE GENOMIC DNA]</scope>
    <source>
        <strain evidence="1 2">NBRC 14818</strain>
    </source>
</reference>
<name>A0AB33I9I3_ACEAC</name>
<dbReference type="AlphaFoldDB" id="A0AB33I9I3"/>
<evidence type="ECO:0000313" key="1">
    <source>
        <dbReference type="EMBL" id="BCK75175.1"/>
    </source>
</evidence>
<proteinExistence type="predicted"/>
<dbReference type="EMBL" id="AP023410">
    <property type="protein sequence ID" value="BCK75175.1"/>
    <property type="molecule type" value="Genomic_DNA"/>
</dbReference>
<sequence>MGVNLLGSFPNSLQTQVSFLEPEDGCFDVDIGLERISASVVSGDAFYTDASRKMALISGFSSTGYRQ</sequence>